<keyword evidence="3" id="KW-1185">Reference proteome</keyword>
<organism evidence="2 3">
    <name type="scientific">Cirrhinus mrigala</name>
    <name type="common">Mrigala</name>
    <dbReference type="NCBI Taxonomy" id="683832"/>
    <lineage>
        <taxon>Eukaryota</taxon>
        <taxon>Metazoa</taxon>
        <taxon>Chordata</taxon>
        <taxon>Craniata</taxon>
        <taxon>Vertebrata</taxon>
        <taxon>Euteleostomi</taxon>
        <taxon>Actinopterygii</taxon>
        <taxon>Neopterygii</taxon>
        <taxon>Teleostei</taxon>
        <taxon>Ostariophysi</taxon>
        <taxon>Cypriniformes</taxon>
        <taxon>Cyprinidae</taxon>
        <taxon>Labeoninae</taxon>
        <taxon>Labeonini</taxon>
        <taxon>Cirrhinus</taxon>
    </lineage>
</organism>
<evidence type="ECO:0000259" key="1">
    <source>
        <dbReference type="PROSITE" id="PS50041"/>
    </source>
</evidence>
<dbReference type="InterPro" id="IPR016186">
    <property type="entry name" value="C-type_lectin-like/link_sf"/>
</dbReference>
<feature type="non-terminal residue" evidence="2">
    <location>
        <position position="1"/>
    </location>
</feature>
<dbReference type="InterPro" id="IPR016187">
    <property type="entry name" value="CTDL_fold"/>
</dbReference>
<dbReference type="AlphaFoldDB" id="A0ABD0QV04"/>
<feature type="domain" description="C-type lectin" evidence="1">
    <location>
        <begin position="1"/>
        <end position="70"/>
    </location>
</feature>
<proteinExistence type="predicted"/>
<sequence length="70" mass="8156">RYCREKYMDLSTIDNMNNMNEINNVIKLIADTEHAWIGLQRTGHDKWQLSSGEPVLYLNWATGQPESSEE</sequence>
<dbReference type="SUPFAM" id="SSF56436">
    <property type="entry name" value="C-type lectin-like"/>
    <property type="match status" value="1"/>
</dbReference>
<reference evidence="2 3" key="1">
    <citation type="submission" date="2024-05" db="EMBL/GenBank/DDBJ databases">
        <title>Genome sequencing and assembly of Indian major carp, Cirrhinus mrigala (Hamilton, 1822).</title>
        <authorList>
            <person name="Mohindra V."/>
            <person name="Chowdhury L.M."/>
            <person name="Lal K."/>
            <person name="Jena J.K."/>
        </authorList>
    </citation>
    <scope>NUCLEOTIDE SEQUENCE [LARGE SCALE GENOMIC DNA]</scope>
    <source>
        <strain evidence="2">CM1030</strain>
        <tissue evidence="2">Blood</tissue>
    </source>
</reference>
<feature type="non-terminal residue" evidence="2">
    <location>
        <position position="70"/>
    </location>
</feature>
<protein>
    <recommendedName>
        <fullName evidence="1">C-type lectin domain-containing protein</fullName>
    </recommendedName>
</protein>
<dbReference type="PANTHER" id="PTHR45784">
    <property type="entry name" value="C-TYPE LECTIN DOMAIN FAMILY 20 MEMBER A-RELATED"/>
    <property type="match status" value="1"/>
</dbReference>
<evidence type="ECO:0000313" key="2">
    <source>
        <dbReference type="EMBL" id="KAL0190057.1"/>
    </source>
</evidence>
<name>A0ABD0QV04_CIRMR</name>
<accession>A0ABD0QV04</accession>
<dbReference type="Gene3D" id="3.10.100.10">
    <property type="entry name" value="Mannose-Binding Protein A, subunit A"/>
    <property type="match status" value="1"/>
</dbReference>
<dbReference type="PROSITE" id="PS50041">
    <property type="entry name" value="C_TYPE_LECTIN_2"/>
    <property type="match status" value="1"/>
</dbReference>
<dbReference type="EMBL" id="JAMKFB020000007">
    <property type="protein sequence ID" value="KAL0190057.1"/>
    <property type="molecule type" value="Genomic_DNA"/>
</dbReference>
<dbReference type="InterPro" id="IPR001304">
    <property type="entry name" value="C-type_lectin-like"/>
</dbReference>
<dbReference type="Proteomes" id="UP001529510">
    <property type="component" value="Unassembled WGS sequence"/>
</dbReference>
<dbReference type="Pfam" id="PF00059">
    <property type="entry name" value="Lectin_C"/>
    <property type="match status" value="1"/>
</dbReference>
<evidence type="ECO:0000313" key="3">
    <source>
        <dbReference type="Proteomes" id="UP001529510"/>
    </source>
</evidence>
<comment type="caution">
    <text evidence="2">The sequence shown here is derived from an EMBL/GenBank/DDBJ whole genome shotgun (WGS) entry which is preliminary data.</text>
</comment>
<gene>
    <name evidence="2" type="ORF">M9458_017156</name>
</gene>
<dbReference type="PANTHER" id="PTHR45784:SF3">
    <property type="entry name" value="C-TYPE LECTIN DOMAIN FAMILY 4 MEMBER K-LIKE-RELATED"/>
    <property type="match status" value="1"/>
</dbReference>